<dbReference type="SUPFAM" id="SSF82771">
    <property type="entry name" value="GIY-YIG endonuclease"/>
    <property type="match status" value="1"/>
</dbReference>
<dbReference type="InterPro" id="IPR050190">
    <property type="entry name" value="UPF0213_domain"/>
</dbReference>
<accession>A0A918P025</accession>
<comment type="caution">
    <text evidence="3">The sequence shown here is derived from an EMBL/GenBank/DDBJ whole genome shotgun (WGS) entry which is preliminary data.</text>
</comment>
<evidence type="ECO:0000313" key="4">
    <source>
        <dbReference type="Proteomes" id="UP000645257"/>
    </source>
</evidence>
<keyword evidence="4" id="KW-1185">Reference proteome</keyword>
<dbReference type="AlphaFoldDB" id="A0A918P025"/>
<dbReference type="Pfam" id="PF01541">
    <property type="entry name" value="GIY-YIG"/>
    <property type="match status" value="1"/>
</dbReference>
<gene>
    <name evidence="3" type="ORF">GCM10011289_09740</name>
</gene>
<dbReference type="CDD" id="cd10456">
    <property type="entry name" value="GIY-YIG_UPF0213"/>
    <property type="match status" value="1"/>
</dbReference>
<reference evidence="3" key="1">
    <citation type="journal article" date="2014" name="Int. J. Syst. Evol. Microbiol.">
        <title>Complete genome sequence of Corynebacterium casei LMG S-19264T (=DSM 44701T), isolated from a smear-ripened cheese.</title>
        <authorList>
            <consortium name="US DOE Joint Genome Institute (JGI-PGF)"/>
            <person name="Walter F."/>
            <person name="Albersmeier A."/>
            <person name="Kalinowski J."/>
            <person name="Ruckert C."/>
        </authorList>
    </citation>
    <scope>NUCLEOTIDE SEQUENCE</scope>
    <source>
        <strain evidence="3">KCTC 32182</strain>
    </source>
</reference>
<dbReference type="RefSeq" id="WP_189531834.1">
    <property type="nucleotide sequence ID" value="NZ_BMYX01000004.1"/>
</dbReference>
<evidence type="ECO:0000256" key="1">
    <source>
        <dbReference type="ARBA" id="ARBA00007435"/>
    </source>
</evidence>
<dbReference type="Proteomes" id="UP000645257">
    <property type="component" value="Unassembled WGS sequence"/>
</dbReference>
<comment type="similarity">
    <text evidence="1">Belongs to the UPF0213 family.</text>
</comment>
<dbReference type="InterPro" id="IPR035901">
    <property type="entry name" value="GIY-YIG_endonuc_sf"/>
</dbReference>
<dbReference type="PANTHER" id="PTHR34477">
    <property type="entry name" value="UPF0213 PROTEIN YHBQ"/>
    <property type="match status" value="1"/>
</dbReference>
<evidence type="ECO:0000313" key="3">
    <source>
        <dbReference type="EMBL" id="GGY09099.1"/>
    </source>
</evidence>
<dbReference type="PANTHER" id="PTHR34477:SF1">
    <property type="entry name" value="UPF0213 PROTEIN YHBQ"/>
    <property type="match status" value="1"/>
</dbReference>
<dbReference type="InterPro" id="IPR000305">
    <property type="entry name" value="GIY-YIG_endonuc"/>
</dbReference>
<feature type="domain" description="GIY-YIG" evidence="2">
    <location>
        <begin position="1"/>
        <end position="76"/>
    </location>
</feature>
<dbReference type="EMBL" id="BMYX01000004">
    <property type="protein sequence ID" value="GGY09099.1"/>
    <property type="molecule type" value="Genomic_DNA"/>
</dbReference>
<organism evidence="3 4">
    <name type="scientific">Paludibacterium paludis</name>
    <dbReference type="NCBI Taxonomy" id="1225769"/>
    <lineage>
        <taxon>Bacteria</taxon>
        <taxon>Pseudomonadati</taxon>
        <taxon>Pseudomonadota</taxon>
        <taxon>Betaproteobacteria</taxon>
        <taxon>Neisseriales</taxon>
        <taxon>Chromobacteriaceae</taxon>
        <taxon>Paludibacterium</taxon>
    </lineage>
</organism>
<name>A0A918P025_9NEIS</name>
<protein>
    <recommendedName>
        <fullName evidence="2">GIY-YIG domain-containing protein</fullName>
    </recommendedName>
</protein>
<dbReference type="Gene3D" id="3.40.1440.10">
    <property type="entry name" value="GIY-YIG endonuclease"/>
    <property type="match status" value="1"/>
</dbReference>
<dbReference type="PROSITE" id="PS50164">
    <property type="entry name" value="GIY_YIG"/>
    <property type="match status" value="1"/>
</dbReference>
<proteinExistence type="inferred from homology"/>
<evidence type="ECO:0000259" key="2">
    <source>
        <dbReference type="PROSITE" id="PS50164"/>
    </source>
</evidence>
<reference evidence="3" key="2">
    <citation type="submission" date="2020-09" db="EMBL/GenBank/DDBJ databases">
        <authorList>
            <person name="Sun Q."/>
            <person name="Kim S."/>
        </authorList>
    </citation>
    <scope>NUCLEOTIDE SEQUENCE</scope>
    <source>
        <strain evidence="3">KCTC 32182</strain>
    </source>
</reference>
<sequence length="95" mass="10176">MSWFLYILECSDGSLYTGVTTDVANRYRAHASGRGARYTRGRPPRALRAVVAFDTRSEALSAECAVKAMPRAAKLAFCEAHADTAHGVLADAGEA</sequence>